<dbReference type="RefSeq" id="WP_343353278.1">
    <property type="nucleotide sequence ID" value="NZ_CP145316.1"/>
</dbReference>
<keyword evidence="2" id="KW-1185">Reference proteome</keyword>
<evidence type="ECO:0000313" key="2">
    <source>
        <dbReference type="Proteomes" id="UP001434737"/>
    </source>
</evidence>
<dbReference type="Proteomes" id="UP001434737">
    <property type="component" value="Chromosome"/>
</dbReference>
<evidence type="ECO:0008006" key="3">
    <source>
        <dbReference type="Google" id="ProtNLM"/>
    </source>
</evidence>
<dbReference type="EMBL" id="CP145316">
    <property type="protein sequence ID" value="XAM17635.1"/>
    <property type="molecule type" value="Genomic_DNA"/>
</dbReference>
<evidence type="ECO:0000313" key="1">
    <source>
        <dbReference type="EMBL" id="XAM17635.1"/>
    </source>
</evidence>
<accession>A0ABZ3F608</accession>
<proteinExistence type="predicted"/>
<name>A0ABZ3F608_9HELI</name>
<reference evidence="1 2" key="1">
    <citation type="submission" date="2024-02" db="EMBL/GenBank/DDBJ databases">
        <title>Genome and pathogenicity analysis of Helicobacter mastomyrinus isolated from mice.</title>
        <authorList>
            <person name="Zhu L."/>
        </authorList>
    </citation>
    <scope>NUCLEOTIDE SEQUENCE [LARGE SCALE GENOMIC DNA]</scope>
    <source>
        <strain evidence="1 2">Hm-17</strain>
    </source>
</reference>
<gene>
    <name evidence="1" type="ORF">V3I05_08060</name>
</gene>
<sequence>MFVGGGYGFSFGDFASLIKKFDKHTTQPYFVNFGVIKQLSQKASLELGVKLSPIDYVKWVASTSTNATRPTEPWGTYANLDVTHSIKIPAILYFAFDYQF</sequence>
<organism evidence="1 2">
    <name type="scientific">Helicobacter mastomyrinus</name>
    <dbReference type="NCBI Taxonomy" id="287948"/>
    <lineage>
        <taxon>Bacteria</taxon>
        <taxon>Pseudomonadati</taxon>
        <taxon>Campylobacterota</taxon>
        <taxon>Epsilonproteobacteria</taxon>
        <taxon>Campylobacterales</taxon>
        <taxon>Helicobacteraceae</taxon>
        <taxon>Helicobacter</taxon>
    </lineage>
</organism>
<protein>
    <recommendedName>
        <fullName evidence="3">Outer membrane protein</fullName>
    </recommendedName>
</protein>